<evidence type="ECO:0000313" key="4">
    <source>
        <dbReference type="Proteomes" id="UP000631521"/>
    </source>
</evidence>
<dbReference type="InterPro" id="IPR051803">
    <property type="entry name" value="TA_system_RelE-like_toxin"/>
</dbReference>
<evidence type="ECO:0000313" key="3">
    <source>
        <dbReference type="EMBL" id="QXI18432.1"/>
    </source>
</evidence>
<dbReference type="Gene3D" id="3.30.2310.20">
    <property type="entry name" value="RelE-like"/>
    <property type="match status" value="1"/>
</dbReference>
<organism evidence="3 4">
    <name type="scientific">Pseudomonas hamedanensis</name>
    <dbReference type="NCBI Taxonomy" id="2745504"/>
    <lineage>
        <taxon>Bacteria</taxon>
        <taxon>Pseudomonadati</taxon>
        <taxon>Pseudomonadota</taxon>
        <taxon>Gammaproteobacteria</taxon>
        <taxon>Pseudomonadales</taxon>
        <taxon>Pseudomonadaceae</taxon>
        <taxon>Pseudomonas</taxon>
    </lineage>
</organism>
<dbReference type="NCBIfam" id="TIGR02385">
    <property type="entry name" value="RelE_StbE"/>
    <property type="match status" value="1"/>
</dbReference>
<reference evidence="3 4" key="2">
    <citation type="journal article" date="2021" name="Microorganisms">
        <title>The Ever-Expanding Pseudomonas Genus: Description of 43 New Species and Partition of the Pseudomonas putida Group.</title>
        <authorList>
            <person name="Girard L."/>
            <person name="Lood C."/>
            <person name="Hofte M."/>
            <person name="Vandamme P."/>
            <person name="Rokni-Zadeh H."/>
            <person name="van Noort V."/>
            <person name="Lavigne R."/>
            <person name="De Mot R."/>
        </authorList>
    </citation>
    <scope>NUCLEOTIDE SEQUENCE [LARGE SCALE GENOMIC DNA]</scope>
    <source>
        <strain evidence="3 4">SWRI65</strain>
    </source>
</reference>
<evidence type="ECO:0000256" key="1">
    <source>
        <dbReference type="ARBA" id="ARBA00006226"/>
    </source>
</evidence>
<dbReference type="InterPro" id="IPR035093">
    <property type="entry name" value="RelE/ParE_toxin_dom_sf"/>
</dbReference>
<accession>A0A9E6P1P3</accession>
<keyword evidence="2" id="KW-1277">Toxin-antitoxin system</keyword>
<dbReference type="PANTHER" id="PTHR33755:SF6">
    <property type="entry name" value="PLASMID STABILIZATION SYSTEM PROTEIN"/>
    <property type="match status" value="1"/>
</dbReference>
<dbReference type="EMBL" id="CP077091">
    <property type="protein sequence ID" value="QXI18432.1"/>
    <property type="molecule type" value="Genomic_DNA"/>
</dbReference>
<proteinExistence type="inferred from homology"/>
<dbReference type="Pfam" id="PF05016">
    <property type="entry name" value="ParE_toxin"/>
    <property type="match status" value="1"/>
</dbReference>
<dbReference type="RefSeq" id="WP_186551336.1">
    <property type="nucleotide sequence ID" value="NZ_CP077091.1"/>
</dbReference>
<name>A0A9E6P1P3_9PSED</name>
<dbReference type="AlphaFoldDB" id="A0A9E6P1P3"/>
<reference evidence="3 4" key="1">
    <citation type="journal article" date="2020" name="Microorganisms">
        <title>Reliable Identification of Environmental Pseudomonas Isolates Using the rpoD Gene.</title>
        <authorList>
            <consortium name="The Broad Institute Genome Sequencing Platform"/>
            <person name="Girard L."/>
            <person name="Lood C."/>
            <person name="Rokni-Zadeh H."/>
            <person name="van Noort V."/>
            <person name="Lavigne R."/>
            <person name="De Mot R."/>
        </authorList>
    </citation>
    <scope>NUCLEOTIDE SEQUENCE [LARGE SCALE GENOMIC DNA]</scope>
    <source>
        <strain evidence="3 4">SWRI65</strain>
    </source>
</reference>
<keyword evidence="4" id="KW-1185">Reference proteome</keyword>
<dbReference type="KEGG" id="phv:HU739_005425"/>
<sequence>MRQWCWSIRCSKRDARIDALPVNWSKPALGDLADIIEYVEQSNTVASFALQQKLSAAAQRLSWAPHGFRSGRIPGTREMVINSNYLLVYRVTDHINILTVLHARKKYP</sequence>
<gene>
    <name evidence="3" type="ORF">HU739_005425</name>
</gene>
<dbReference type="InterPro" id="IPR007712">
    <property type="entry name" value="RelE/ParE_toxin"/>
</dbReference>
<dbReference type="PANTHER" id="PTHR33755">
    <property type="entry name" value="TOXIN PARE1-RELATED"/>
    <property type="match status" value="1"/>
</dbReference>
<dbReference type="Proteomes" id="UP000631521">
    <property type="component" value="Chromosome"/>
</dbReference>
<protein>
    <submittedName>
        <fullName evidence="3">Type II toxin-antitoxin system RelE/ParE family toxin</fullName>
    </submittedName>
</protein>
<comment type="similarity">
    <text evidence="1">Belongs to the RelE toxin family.</text>
</comment>
<evidence type="ECO:0000256" key="2">
    <source>
        <dbReference type="ARBA" id="ARBA00022649"/>
    </source>
</evidence>